<feature type="transmembrane region" description="Helical" evidence="1">
    <location>
        <begin position="85"/>
        <end position="105"/>
    </location>
</feature>
<dbReference type="AlphaFoldDB" id="A0A953M358"/>
<reference evidence="2" key="2">
    <citation type="submission" date="2021-08" db="EMBL/GenBank/DDBJ databases">
        <authorList>
            <person name="Dalcin Martins P."/>
        </authorList>
    </citation>
    <scope>NUCLEOTIDE SEQUENCE</scope>
    <source>
        <strain evidence="2">MAG_39</strain>
    </source>
</reference>
<feature type="transmembrane region" description="Helical" evidence="1">
    <location>
        <begin position="26"/>
        <end position="48"/>
    </location>
</feature>
<evidence type="ECO:0000256" key="1">
    <source>
        <dbReference type="SAM" id="Phobius"/>
    </source>
</evidence>
<reference evidence="2" key="1">
    <citation type="journal article" date="2021" name="bioRxiv">
        <title>Unraveling nitrogen, sulfur and carbon metabolic pathways and microbial community transcriptional responses to substrate deprivation and toxicity stresses in a bioreactor mimicking anoxic brackish coastal sediment conditions.</title>
        <authorList>
            <person name="Martins P.D."/>
            <person name="Echeveste M.J."/>
            <person name="Arshad A."/>
            <person name="Kurth J."/>
            <person name="Ouboter H."/>
            <person name="Jetten M.S.M."/>
            <person name="Welte C.U."/>
        </authorList>
    </citation>
    <scope>NUCLEOTIDE SEQUENCE</scope>
    <source>
        <strain evidence="2">MAG_39</strain>
    </source>
</reference>
<name>A0A953M358_9BACT</name>
<accession>A0A953M358</accession>
<evidence type="ECO:0000313" key="2">
    <source>
        <dbReference type="EMBL" id="MBZ0158109.1"/>
    </source>
</evidence>
<dbReference type="EMBL" id="JAIOIV010000136">
    <property type="protein sequence ID" value="MBZ0158109.1"/>
    <property type="molecule type" value="Genomic_DNA"/>
</dbReference>
<feature type="transmembrane region" description="Helical" evidence="1">
    <location>
        <begin position="55"/>
        <end position="79"/>
    </location>
</feature>
<evidence type="ECO:0000313" key="3">
    <source>
        <dbReference type="Proteomes" id="UP000705867"/>
    </source>
</evidence>
<protein>
    <submittedName>
        <fullName evidence="2">DUF3147 domain-containing protein</fullName>
    </submittedName>
</protein>
<sequence>MRYLLYFLIGGTVTTAVTYLASHSRGLLAAFVSNLPVASLCTFLLIYFDTGQEAVLSYAKGLIIMLLPWLFYISCVIFLTPRISFFSSLVLGLSLFILIAGYMVLKNGIA</sequence>
<keyword evidence="1" id="KW-0812">Transmembrane</keyword>
<keyword evidence="1" id="KW-1133">Transmembrane helix</keyword>
<proteinExistence type="predicted"/>
<gene>
    <name evidence="2" type="ORF">K8I29_18070</name>
</gene>
<organism evidence="2 3">
    <name type="scientific">Candidatus Nitrobium versatile</name>
    <dbReference type="NCBI Taxonomy" id="2884831"/>
    <lineage>
        <taxon>Bacteria</taxon>
        <taxon>Pseudomonadati</taxon>
        <taxon>Nitrospirota</taxon>
        <taxon>Nitrospiria</taxon>
        <taxon>Nitrospirales</taxon>
        <taxon>Nitrospiraceae</taxon>
        <taxon>Candidatus Nitrobium</taxon>
    </lineage>
</organism>
<dbReference type="Proteomes" id="UP000705867">
    <property type="component" value="Unassembled WGS sequence"/>
</dbReference>
<keyword evidence="1" id="KW-0472">Membrane</keyword>
<comment type="caution">
    <text evidence="2">The sequence shown here is derived from an EMBL/GenBank/DDBJ whole genome shotgun (WGS) entry which is preliminary data.</text>
</comment>